<evidence type="ECO:0000259" key="1">
    <source>
        <dbReference type="Pfam" id="PF13460"/>
    </source>
</evidence>
<dbReference type="Pfam" id="PF13460">
    <property type="entry name" value="NAD_binding_10"/>
    <property type="match status" value="1"/>
</dbReference>
<dbReference type="SUPFAM" id="SSF51735">
    <property type="entry name" value="NAD(P)-binding Rossmann-fold domains"/>
    <property type="match status" value="1"/>
</dbReference>
<dbReference type="EMBL" id="CP030941">
    <property type="protein sequence ID" value="UUP18365.1"/>
    <property type="molecule type" value="Genomic_DNA"/>
</dbReference>
<keyword evidence="3" id="KW-1185">Reference proteome</keyword>
<proteinExistence type="predicted"/>
<reference evidence="2 3" key="1">
    <citation type="submission" date="2018-07" db="EMBL/GenBank/DDBJ databases">
        <title>Genome sequence of Nitratireductor thuwali#1536.</title>
        <authorList>
            <person name="Michoud G."/>
            <person name="Merlino G."/>
            <person name="Sefrji F.O."/>
            <person name="Daffonchio D."/>
        </authorList>
    </citation>
    <scope>NUCLEOTIDE SEQUENCE [LARGE SCALE GENOMIC DNA]</scope>
    <source>
        <strain evidence="3">Nit1536</strain>
    </source>
</reference>
<sequence>MRILVFGAAGNVGRRVVAEALQRGHEVTAVLRDPTRVAEPLAAVTICTGNAANAGDVAELSVGHDLVVSATRPAPGRERDLVAAAKALLEGLRLTGVRLLLVGGAGSLAAPNSGRAIVDDERYVSPAWREIAVACCDQYAVCRAETHADWTYLSPPALLQLGARTGRYRTGGDELLVDAAGTSTISMEDLAVALLDEAEEPKHRRARFTVAY</sequence>
<accession>A0ABY5MK39</accession>
<dbReference type="Proteomes" id="UP001342418">
    <property type="component" value="Chromosome"/>
</dbReference>
<dbReference type="InterPro" id="IPR016040">
    <property type="entry name" value="NAD(P)-bd_dom"/>
</dbReference>
<dbReference type="RefSeq" id="WP_338530602.1">
    <property type="nucleotide sequence ID" value="NZ_CP030941.1"/>
</dbReference>
<gene>
    <name evidence="2" type="ORF">NTH_02845</name>
</gene>
<feature type="domain" description="NAD(P)-binding" evidence="1">
    <location>
        <begin position="7"/>
        <end position="200"/>
    </location>
</feature>
<dbReference type="Gene3D" id="3.40.50.720">
    <property type="entry name" value="NAD(P)-binding Rossmann-like Domain"/>
    <property type="match status" value="1"/>
</dbReference>
<dbReference type="PANTHER" id="PTHR43355:SF2">
    <property type="entry name" value="FLAVIN REDUCTASE (NADPH)"/>
    <property type="match status" value="1"/>
</dbReference>
<dbReference type="InterPro" id="IPR036291">
    <property type="entry name" value="NAD(P)-bd_dom_sf"/>
</dbReference>
<organism evidence="2 3">
    <name type="scientific">Nitratireductor thuwali</name>
    <dbReference type="NCBI Taxonomy" id="2267699"/>
    <lineage>
        <taxon>Bacteria</taxon>
        <taxon>Pseudomonadati</taxon>
        <taxon>Pseudomonadota</taxon>
        <taxon>Alphaproteobacteria</taxon>
        <taxon>Hyphomicrobiales</taxon>
        <taxon>Phyllobacteriaceae</taxon>
        <taxon>Nitratireductor</taxon>
    </lineage>
</organism>
<dbReference type="PANTHER" id="PTHR43355">
    <property type="entry name" value="FLAVIN REDUCTASE (NADPH)"/>
    <property type="match status" value="1"/>
</dbReference>
<name>A0ABY5MK39_9HYPH</name>
<dbReference type="InterPro" id="IPR051606">
    <property type="entry name" value="Polyketide_Oxido-like"/>
</dbReference>
<evidence type="ECO:0000313" key="3">
    <source>
        <dbReference type="Proteomes" id="UP001342418"/>
    </source>
</evidence>
<evidence type="ECO:0000313" key="2">
    <source>
        <dbReference type="EMBL" id="UUP18365.1"/>
    </source>
</evidence>
<protein>
    <recommendedName>
        <fullName evidence="1">NAD(P)-binding domain-containing protein</fullName>
    </recommendedName>
</protein>